<reference evidence="1 2" key="1">
    <citation type="journal article" date="2024" name="G3 (Bethesda)">
        <title>Genome assembly of Hibiscus sabdariffa L. provides insights into metabolisms of medicinal natural products.</title>
        <authorList>
            <person name="Kim T."/>
        </authorList>
    </citation>
    <scope>NUCLEOTIDE SEQUENCE [LARGE SCALE GENOMIC DNA]</scope>
    <source>
        <strain evidence="1">TK-2024</strain>
        <tissue evidence="1">Old leaves</tissue>
    </source>
</reference>
<name>A0ABR2CRG8_9ROSI</name>
<sequence length="115" mass="12633">MAFLNSDRRAECVLKLSIPVGKNLINGYGAGRERRQRYKRVRAVLRIPITALLVDKVSSGSSLARPPLQAKLPFFSQLDDGGKIARGICITMTSLKPAMSNFLVVYPPRCTSPNS</sequence>
<proteinExistence type="predicted"/>
<dbReference type="EMBL" id="JBBPBM010000045">
    <property type="protein sequence ID" value="KAK8522370.1"/>
    <property type="molecule type" value="Genomic_DNA"/>
</dbReference>
<gene>
    <name evidence="1" type="ORF">V6N12_056081</name>
</gene>
<evidence type="ECO:0000313" key="2">
    <source>
        <dbReference type="Proteomes" id="UP001472677"/>
    </source>
</evidence>
<keyword evidence="2" id="KW-1185">Reference proteome</keyword>
<protein>
    <submittedName>
        <fullName evidence="1">Uncharacterized protein</fullName>
    </submittedName>
</protein>
<comment type="caution">
    <text evidence="1">The sequence shown here is derived from an EMBL/GenBank/DDBJ whole genome shotgun (WGS) entry which is preliminary data.</text>
</comment>
<evidence type="ECO:0000313" key="1">
    <source>
        <dbReference type="EMBL" id="KAK8522370.1"/>
    </source>
</evidence>
<organism evidence="1 2">
    <name type="scientific">Hibiscus sabdariffa</name>
    <name type="common">roselle</name>
    <dbReference type="NCBI Taxonomy" id="183260"/>
    <lineage>
        <taxon>Eukaryota</taxon>
        <taxon>Viridiplantae</taxon>
        <taxon>Streptophyta</taxon>
        <taxon>Embryophyta</taxon>
        <taxon>Tracheophyta</taxon>
        <taxon>Spermatophyta</taxon>
        <taxon>Magnoliopsida</taxon>
        <taxon>eudicotyledons</taxon>
        <taxon>Gunneridae</taxon>
        <taxon>Pentapetalae</taxon>
        <taxon>rosids</taxon>
        <taxon>malvids</taxon>
        <taxon>Malvales</taxon>
        <taxon>Malvaceae</taxon>
        <taxon>Malvoideae</taxon>
        <taxon>Hibiscus</taxon>
    </lineage>
</organism>
<dbReference type="Proteomes" id="UP001472677">
    <property type="component" value="Unassembled WGS sequence"/>
</dbReference>
<accession>A0ABR2CRG8</accession>